<reference evidence="2" key="1">
    <citation type="submission" date="2016-04" db="EMBL/GenBank/DDBJ databases">
        <authorList>
            <person name="Evans L.H."/>
            <person name="Alamgir A."/>
            <person name="Owens N."/>
            <person name="Weber N.D."/>
            <person name="Virtaneva K."/>
            <person name="Barbian K."/>
            <person name="Babar A."/>
            <person name="Rosenke K."/>
        </authorList>
    </citation>
    <scope>NUCLEOTIDE SEQUENCE</scope>
    <source>
        <strain evidence="2">86</strain>
    </source>
</reference>
<gene>
    <name evidence="2" type="ORF">KL86APRO_10259</name>
</gene>
<dbReference type="GO" id="GO:0042834">
    <property type="term" value="F:peptidoglycan binding"/>
    <property type="evidence" value="ECO:0007669"/>
    <property type="project" value="InterPro"/>
</dbReference>
<dbReference type="SUPFAM" id="SSF48452">
    <property type="entry name" value="TPR-like"/>
    <property type="match status" value="1"/>
</dbReference>
<name>A0A212IZG9_9PROT</name>
<evidence type="ECO:0000313" key="2">
    <source>
        <dbReference type="EMBL" id="SBV92504.1"/>
    </source>
</evidence>
<evidence type="ECO:0000259" key="1">
    <source>
        <dbReference type="PROSITE" id="PS51724"/>
    </source>
</evidence>
<dbReference type="Pfam" id="PF14559">
    <property type="entry name" value="TPR_19"/>
    <property type="match status" value="1"/>
</dbReference>
<feature type="domain" description="SPOR" evidence="1">
    <location>
        <begin position="357"/>
        <end position="442"/>
    </location>
</feature>
<organism evidence="2">
    <name type="scientific">uncultured Alphaproteobacteria bacterium</name>
    <dbReference type="NCBI Taxonomy" id="91750"/>
    <lineage>
        <taxon>Bacteria</taxon>
        <taxon>Pseudomonadati</taxon>
        <taxon>Pseudomonadota</taxon>
        <taxon>Alphaproteobacteria</taxon>
        <taxon>environmental samples</taxon>
    </lineage>
</organism>
<accession>A0A212IZG9</accession>
<dbReference type="Pfam" id="PF09851">
    <property type="entry name" value="SHOCT"/>
    <property type="match status" value="1"/>
</dbReference>
<dbReference type="InterPro" id="IPR007730">
    <property type="entry name" value="SPOR-like_dom"/>
</dbReference>
<proteinExistence type="predicted"/>
<dbReference type="InterPro" id="IPR018649">
    <property type="entry name" value="SHOCT"/>
</dbReference>
<dbReference type="AlphaFoldDB" id="A0A212IZG9"/>
<dbReference type="PROSITE" id="PS51724">
    <property type="entry name" value="SPOR"/>
    <property type="match status" value="1"/>
</dbReference>
<sequence length="442" mass="46411">MTLVGLNGTHGRIGRLAIALGLVGTLAACGPQSNPQTFLDAMGPSADAAADQALAALARGDYAAAETSLDAALKRDPRNPYALLAGGLLYQSTNRPLKARQMYEDLLAQRPNGAATVQGWDPSRVVPLADIAAANIRRVDADLQRGGSAWPAASTSAPMPGLAAPVAAVAPEIAPLDPRTRAIADRFLTLRKLRDEQLITPEEYAARRTANAGALLPLSKSPPAAGLDRPVPGIEQIVERLKALQQGLQSRAITPREYELERDTILNALLPSKPTTLAPPEPAPKDLLASAERMRQLERLHAMNLITEAEMKAELAALEAGLRSSGGAPGPVATVPVSGGPQMLVPGSAAARASATAPLPGQTTVHLASYRSNVQAQEGWVELLKRFPAQLSTLAPDVRKVPVAGKGDYYRLYAGPVASHADAATICRALAAKRQFCKVTND</sequence>
<dbReference type="InterPro" id="IPR011990">
    <property type="entry name" value="TPR-like_helical_dom_sf"/>
</dbReference>
<dbReference type="EMBL" id="FLUO01000001">
    <property type="protein sequence ID" value="SBV92504.1"/>
    <property type="molecule type" value="Genomic_DNA"/>
</dbReference>
<protein>
    <recommendedName>
        <fullName evidence="1">SPOR domain-containing protein</fullName>
    </recommendedName>
</protein>
<dbReference type="Gene3D" id="1.25.40.10">
    <property type="entry name" value="Tetratricopeptide repeat domain"/>
    <property type="match status" value="1"/>
</dbReference>